<gene>
    <name evidence="6" type="ORF">IAA97_04455</name>
</gene>
<comment type="caution">
    <text evidence="6">The sequence shown here is derived from an EMBL/GenBank/DDBJ whole genome shotgun (WGS) entry which is preliminary data.</text>
</comment>
<comment type="similarity">
    <text evidence="2">Belongs to the LemA family.</text>
</comment>
<evidence type="ECO:0000256" key="2">
    <source>
        <dbReference type="ARBA" id="ARBA00008854"/>
    </source>
</evidence>
<dbReference type="EMBL" id="JADIMT010000054">
    <property type="protein sequence ID" value="MBO8436210.1"/>
    <property type="molecule type" value="Genomic_DNA"/>
</dbReference>
<dbReference type="GO" id="GO:0016020">
    <property type="term" value="C:membrane"/>
    <property type="evidence" value="ECO:0007669"/>
    <property type="project" value="UniProtKB-SubCell"/>
</dbReference>
<comment type="subcellular location">
    <subcellularLocation>
        <location evidence="1">Membrane</location>
        <topology evidence="1">Single-pass membrane protein</topology>
    </subcellularLocation>
</comment>
<reference evidence="6" key="1">
    <citation type="submission" date="2020-10" db="EMBL/GenBank/DDBJ databases">
        <authorList>
            <person name="Gilroy R."/>
        </authorList>
    </citation>
    <scope>NUCLEOTIDE SEQUENCE</scope>
    <source>
        <strain evidence="6">7293</strain>
    </source>
</reference>
<proteinExistence type="inferred from homology"/>
<evidence type="ECO:0000256" key="4">
    <source>
        <dbReference type="ARBA" id="ARBA00022989"/>
    </source>
</evidence>
<sequence length="182" mass="20389">MIVLIIVVLFVAIILLWAVTSYNSLVKLRNKGDEAEAGIDAHLKERADLIPNLVETIKGYASHEKEALESVVSARSKASSLQGDERMRAEGELSTALGRLFAIAESYPELKANQNFIALQGELTRLEATLANARKYYNAIVREYNDKIMVFPSSLIASLFHFGKRNYIEIDAGDRERVDVRF</sequence>
<evidence type="ECO:0000256" key="3">
    <source>
        <dbReference type="ARBA" id="ARBA00022692"/>
    </source>
</evidence>
<dbReference type="InterPro" id="IPR007156">
    <property type="entry name" value="MamQ_LemA"/>
</dbReference>
<dbReference type="InterPro" id="IPR023353">
    <property type="entry name" value="LemA-like_dom_sf"/>
</dbReference>
<accession>A0A9D9E1K5</accession>
<protein>
    <submittedName>
        <fullName evidence="6">LemA family protein</fullName>
    </submittedName>
</protein>
<dbReference type="PANTHER" id="PTHR34478">
    <property type="entry name" value="PROTEIN LEMA"/>
    <property type="match status" value="1"/>
</dbReference>
<evidence type="ECO:0000256" key="1">
    <source>
        <dbReference type="ARBA" id="ARBA00004167"/>
    </source>
</evidence>
<keyword evidence="3" id="KW-0812">Transmembrane</keyword>
<dbReference type="Gene3D" id="1.20.1440.20">
    <property type="entry name" value="LemA-like domain"/>
    <property type="match status" value="1"/>
</dbReference>
<evidence type="ECO:0000256" key="5">
    <source>
        <dbReference type="ARBA" id="ARBA00023136"/>
    </source>
</evidence>
<keyword evidence="5" id="KW-0472">Membrane</keyword>
<dbReference type="Pfam" id="PF04011">
    <property type="entry name" value="LemA"/>
    <property type="match status" value="1"/>
</dbReference>
<evidence type="ECO:0000313" key="6">
    <source>
        <dbReference type="EMBL" id="MBO8436210.1"/>
    </source>
</evidence>
<dbReference type="AlphaFoldDB" id="A0A9D9E1K5"/>
<organism evidence="6 7">
    <name type="scientific">Candidatus Ornithospirochaeta stercoripullorum</name>
    <dbReference type="NCBI Taxonomy" id="2840899"/>
    <lineage>
        <taxon>Bacteria</taxon>
        <taxon>Pseudomonadati</taxon>
        <taxon>Spirochaetota</taxon>
        <taxon>Spirochaetia</taxon>
        <taxon>Spirochaetales</taxon>
        <taxon>Spirochaetaceae</taxon>
        <taxon>Spirochaetaceae incertae sedis</taxon>
        <taxon>Candidatus Ornithospirochaeta</taxon>
    </lineage>
</organism>
<reference evidence="6" key="2">
    <citation type="journal article" date="2021" name="PeerJ">
        <title>Extensive microbial diversity within the chicken gut microbiome revealed by metagenomics and culture.</title>
        <authorList>
            <person name="Gilroy R."/>
            <person name="Ravi A."/>
            <person name="Getino M."/>
            <person name="Pursley I."/>
            <person name="Horton D.L."/>
            <person name="Alikhan N.F."/>
            <person name="Baker D."/>
            <person name="Gharbi K."/>
            <person name="Hall N."/>
            <person name="Watson M."/>
            <person name="Adriaenssens E.M."/>
            <person name="Foster-Nyarko E."/>
            <person name="Jarju S."/>
            <person name="Secka A."/>
            <person name="Antonio M."/>
            <person name="Oren A."/>
            <person name="Chaudhuri R.R."/>
            <person name="La Ragione R."/>
            <person name="Hildebrand F."/>
            <person name="Pallen M.J."/>
        </authorList>
    </citation>
    <scope>NUCLEOTIDE SEQUENCE</scope>
    <source>
        <strain evidence="6">7293</strain>
    </source>
</reference>
<dbReference type="SUPFAM" id="SSF140478">
    <property type="entry name" value="LemA-like"/>
    <property type="match status" value="1"/>
</dbReference>
<dbReference type="Proteomes" id="UP000823615">
    <property type="component" value="Unassembled WGS sequence"/>
</dbReference>
<keyword evidence="4" id="KW-1133">Transmembrane helix</keyword>
<name>A0A9D9E1K5_9SPIO</name>
<evidence type="ECO:0000313" key="7">
    <source>
        <dbReference type="Proteomes" id="UP000823615"/>
    </source>
</evidence>
<dbReference type="PANTHER" id="PTHR34478:SF1">
    <property type="entry name" value="PROTEIN LEMA"/>
    <property type="match status" value="1"/>
</dbReference>